<feature type="compositionally biased region" description="Basic residues" evidence="1">
    <location>
        <begin position="59"/>
        <end position="68"/>
    </location>
</feature>
<evidence type="ECO:0000256" key="1">
    <source>
        <dbReference type="SAM" id="MobiDB-lite"/>
    </source>
</evidence>
<evidence type="ECO:0000313" key="2">
    <source>
        <dbReference type="EMBL" id="BAF54377.1"/>
    </source>
</evidence>
<feature type="region of interest" description="Disordered" evidence="1">
    <location>
        <begin position="28"/>
        <end position="68"/>
    </location>
</feature>
<reference evidence="2" key="1">
    <citation type="journal article" date="2007" name="Microbiology">
        <title>Comparative analysis of the Corynebacterium glutamicum group and complete genome sequence of strain R.</title>
        <authorList>
            <person name="Yukawa H."/>
            <person name="Omumasaba C.A."/>
            <person name="Nonaka H."/>
            <person name="Kos P."/>
            <person name="Okai N."/>
            <person name="Suzuki N."/>
            <person name="Suda M."/>
            <person name="Tsuge Y."/>
            <person name="Watanabe J."/>
            <person name="Ikeda Y."/>
            <person name="Vertes A.A."/>
            <person name="Inui M."/>
        </authorList>
    </citation>
    <scope>NUCLEOTIDE SEQUENCE</scope>
    <source>
        <strain evidence="2">R</strain>
    </source>
</reference>
<gene>
    <name evidence="2" type="ordered locus">cgR_5024</name>
</gene>
<dbReference type="AlphaFoldDB" id="A0AB72VAP2"/>
<protein>
    <submittedName>
        <fullName evidence="2">Uncharacterized protein</fullName>
    </submittedName>
</protein>
<organism evidence="2">
    <name type="scientific">Corynebacterium glutamicum (strain R)</name>
    <dbReference type="NCBI Taxonomy" id="340322"/>
    <lineage>
        <taxon>Bacteria</taxon>
        <taxon>Bacillati</taxon>
        <taxon>Actinomycetota</taxon>
        <taxon>Actinomycetes</taxon>
        <taxon>Mycobacteriales</taxon>
        <taxon>Corynebacteriaceae</taxon>
        <taxon>Corynebacterium</taxon>
    </lineage>
</organism>
<accession>A0AB72VAP2</accession>
<proteinExistence type="predicted"/>
<dbReference type="KEGG" id="cgt:cgR_5024"/>
<dbReference type="EMBL" id="AP009044">
    <property type="protein sequence ID" value="BAF54377.1"/>
    <property type="molecule type" value="Genomic_DNA"/>
</dbReference>
<sequence>MVSACSGRNVILNQGSWLAGVPWSGYALPRPQNVRKSPRPSGNPGPLGLFQTCPLRSPTKTHKCTPRQ</sequence>
<dbReference type="Proteomes" id="UP000006698">
    <property type="component" value="Chromosome"/>
</dbReference>
<name>A0AB72VAP2_CORGB</name>